<evidence type="ECO:0000259" key="2">
    <source>
        <dbReference type="PROSITE" id="PS51180"/>
    </source>
</evidence>
<accession>A0AB40C2B1</accession>
<dbReference type="GeneID" id="120269909"/>
<sequence>MGCIISTPLYEGGKRRWPKKIGEVAIFVPSIRIPKEVDLLQHSMNYHLLRAQVEHLARMRAKIAQVAPYSKQRRRIPTQHGGSVLSNLLQALEDYLRVLLGLLKEGSELIDKVEFVWVNQEDDLQETTMPNVWYEVLSVLHLMAMLCLSETNFLLLAKPSASGLHSLIIQEYRRTAIDILVKAAGYLDCAIQHVLPKISSQMRRDLPIDLSEEVLGALCAQALAQAYDNIMKFSFNDGWGAKHQLFARWKLFESKAAAYYYHGMILEEGNTEKSHEMAIAATQAAHQFFINSKMENEAFNKMHPFSRNPPLWGSMKYLSEKLSKEISTKFHINQDISDHERFIKNAPILPDFVLALKPDEYHLP</sequence>
<dbReference type="InterPro" id="IPR004328">
    <property type="entry name" value="BRO1_dom"/>
</dbReference>
<dbReference type="PANTHER" id="PTHR23032">
    <property type="entry name" value="BRO1 DOMAIN-CONTAINING PROTEIN BROX"/>
    <property type="match status" value="1"/>
</dbReference>
<reference evidence="4" key="2">
    <citation type="submission" date="2025-08" db="UniProtKB">
        <authorList>
            <consortium name="RefSeq"/>
        </authorList>
    </citation>
    <scope>IDENTIFICATION</scope>
</reference>
<gene>
    <name evidence="4" type="primary">LOC120269909</name>
</gene>
<evidence type="ECO:0000313" key="4">
    <source>
        <dbReference type="RefSeq" id="XP_039132931.1"/>
    </source>
</evidence>
<keyword evidence="3" id="KW-1185">Reference proteome</keyword>
<proteinExistence type="inferred from homology"/>
<dbReference type="AlphaFoldDB" id="A0AB40C2B1"/>
<protein>
    <submittedName>
        <fullName evidence="4">Uncharacterized protein LOC120269909 isoform X2</fullName>
    </submittedName>
</protein>
<dbReference type="Gene3D" id="1.25.40.280">
    <property type="entry name" value="alix/aip1 like domains"/>
    <property type="match status" value="1"/>
</dbReference>
<comment type="similarity">
    <text evidence="1">Belongs to the BROX family.</text>
</comment>
<feature type="domain" description="BRO1" evidence="2">
    <location>
        <begin position="8"/>
        <end position="364"/>
    </location>
</feature>
<dbReference type="RefSeq" id="XP_039132931.1">
    <property type="nucleotide sequence ID" value="XM_039276997.1"/>
</dbReference>
<name>A0AB40C2B1_DIOCR</name>
<dbReference type="PANTHER" id="PTHR23032:SF13">
    <property type="entry name" value="BRO1 DOMAIN-CONTAINING PROTEIN BROX"/>
    <property type="match status" value="1"/>
</dbReference>
<dbReference type="SMART" id="SM01041">
    <property type="entry name" value="BRO1"/>
    <property type="match status" value="1"/>
</dbReference>
<evidence type="ECO:0000313" key="3">
    <source>
        <dbReference type="Proteomes" id="UP001515500"/>
    </source>
</evidence>
<dbReference type="InterPro" id="IPR038499">
    <property type="entry name" value="BRO1_sf"/>
</dbReference>
<evidence type="ECO:0000256" key="1">
    <source>
        <dbReference type="ARBA" id="ARBA00008901"/>
    </source>
</evidence>
<organism evidence="3 4">
    <name type="scientific">Dioscorea cayennensis subsp. rotundata</name>
    <name type="common">White Guinea yam</name>
    <name type="synonym">Dioscorea rotundata</name>
    <dbReference type="NCBI Taxonomy" id="55577"/>
    <lineage>
        <taxon>Eukaryota</taxon>
        <taxon>Viridiplantae</taxon>
        <taxon>Streptophyta</taxon>
        <taxon>Embryophyta</taxon>
        <taxon>Tracheophyta</taxon>
        <taxon>Spermatophyta</taxon>
        <taxon>Magnoliopsida</taxon>
        <taxon>Liliopsida</taxon>
        <taxon>Dioscoreales</taxon>
        <taxon>Dioscoreaceae</taxon>
        <taxon>Dioscorea</taxon>
    </lineage>
</organism>
<reference evidence="3" key="1">
    <citation type="submission" date="2025-05" db="UniProtKB">
        <authorList>
            <consortium name="RefSeq"/>
        </authorList>
    </citation>
    <scope>NUCLEOTIDE SEQUENCE [LARGE SCALE GENOMIC DNA]</scope>
</reference>
<dbReference type="InterPro" id="IPR038898">
    <property type="entry name" value="BROX"/>
</dbReference>
<dbReference type="Proteomes" id="UP001515500">
    <property type="component" value="Chromosome 1"/>
</dbReference>
<dbReference type="PROSITE" id="PS51180">
    <property type="entry name" value="BRO1"/>
    <property type="match status" value="1"/>
</dbReference>